<evidence type="ECO:0000313" key="5">
    <source>
        <dbReference type="EMBL" id="SCJ64541.1"/>
    </source>
</evidence>
<dbReference type="AlphaFoldDB" id="A0A1C6I3V6"/>
<protein>
    <submittedName>
        <fullName evidence="5">ABC-type taurine transport system, periplasmic component</fullName>
    </submittedName>
</protein>
<proteinExistence type="inferred from homology"/>
<sequence length="339" mass="36875">MKKSTKALAAVMALAVTAGIFTGCSSSKKEGDKKELTKVKVSEVTHSVFYAPQYAAINLGFFEDEGLDIELSAGQGTDKVMAAVLSGSIDIGFGGPEAAIYIYNEGKKDYSQIFAQVTKRDGSFLMGREKVESFDWNSLKGKSLLPGRKGGVPYMTLEHVVKEKGLTPGTDVVFDDSIQFSAMAGAFTGGTGDFVTVFEPTASMMEKEGKGYIVASIGEESGEIPYTAYFANKDLLAEKPELYQKFVNALYRGQQWVQEHSAAEIAKAIAPSFADTDMDILETVVQRYKDIDAWSTDPVMEEQSFEKLQDIMSEAGELDARADYSKLVNNTFAEKAVKG</sequence>
<reference evidence="5" key="1">
    <citation type="submission" date="2015-09" db="EMBL/GenBank/DDBJ databases">
        <authorList>
            <consortium name="Pathogen Informatics"/>
        </authorList>
    </citation>
    <scope>NUCLEOTIDE SEQUENCE</scope>
    <source>
        <strain evidence="5">2789STDY5834896</strain>
    </source>
</reference>
<dbReference type="PROSITE" id="PS51257">
    <property type="entry name" value="PROKAR_LIPOPROTEIN"/>
    <property type="match status" value="1"/>
</dbReference>
<evidence type="ECO:0000256" key="4">
    <source>
        <dbReference type="SAM" id="SignalP"/>
    </source>
</evidence>
<name>A0A1C6I3V6_9FIRM</name>
<gene>
    <name evidence="5" type="ORF">SAMEA3545359_01227</name>
</gene>
<dbReference type="GO" id="GO:0042597">
    <property type="term" value="C:periplasmic space"/>
    <property type="evidence" value="ECO:0007669"/>
    <property type="project" value="UniProtKB-SubCell"/>
</dbReference>
<dbReference type="Pfam" id="PF13379">
    <property type="entry name" value="NMT1_2"/>
    <property type="match status" value="1"/>
</dbReference>
<organism evidence="5">
    <name type="scientific">uncultured Anaerotruncus sp</name>
    <dbReference type="NCBI Taxonomy" id="905011"/>
    <lineage>
        <taxon>Bacteria</taxon>
        <taxon>Bacillati</taxon>
        <taxon>Bacillota</taxon>
        <taxon>Clostridia</taxon>
        <taxon>Eubacteriales</taxon>
        <taxon>Oscillospiraceae</taxon>
        <taxon>Anaerotruncus</taxon>
        <taxon>environmental samples</taxon>
    </lineage>
</organism>
<comment type="similarity">
    <text evidence="2">Belongs to the bacterial solute-binding protein SsuA/TauA family.</text>
</comment>
<evidence type="ECO:0000256" key="1">
    <source>
        <dbReference type="ARBA" id="ARBA00004418"/>
    </source>
</evidence>
<dbReference type="PANTHER" id="PTHR30024:SF47">
    <property type="entry name" value="TAURINE-BINDING PERIPLASMIC PROTEIN"/>
    <property type="match status" value="1"/>
</dbReference>
<accession>A0A1C6I3V6</accession>
<dbReference type="EMBL" id="FMHG01000001">
    <property type="protein sequence ID" value="SCJ64541.1"/>
    <property type="molecule type" value="Genomic_DNA"/>
</dbReference>
<comment type="subcellular location">
    <subcellularLocation>
        <location evidence="1">Periplasm</location>
    </subcellularLocation>
</comment>
<feature type="chain" id="PRO_5039361187" evidence="4">
    <location>
        <begin position="19"/>
        <end position="339"/>
    </location>
</feature>
<dbReference type="SUPFAM" id="SSF53850">
    <property type="entry name" value="Periplasmic binding protein-like II"/>
    <property type="match status" value="1"/>
</dbReference>
<dbReference type="Gene3D" id="3.40.190.10">
    <property type="entry name" value="Periplasmic binding protein-like II"/>
    <property type="match status" value="2"/>
</dbReference>
<feature type="signal peptide" evidence="4">
    <location>
        <begin position="1"/>
        <end position="18"/>
    </location>
</feature>
<dbReference type="PANTHER" id="PTHR30024">
    <property type="entry name" value="ALIPHATIC SULFONATES-BINDING PROTEIN-RELATED"/>
    <property type="match status" value="1"/>
</dbReference>
<keyword evidence="3 4" id="KW-0732">Signal</keyword>
<evidence type="ECO:0000256" key="3">
    <source>
        <dbReference type="ARBA" id="ARBA00022729"/>
    </source>
</evidence>
<evidence type="ECO:0000256" key="2">
    <source>
        <dbReference type="ARBA" id="ARBA00010742"/>
    </source>
</evidence>